<dbReference type="Proteomes" id="UP000236740">
    <property type="component" value="Unassembled WGS sequence"/>
</dbReference>
<accession>A0A1H5ZI32</accession>
<evidence type="ECO:0000313" key="3">
    <source>
        <dbReference type="Proteomes" id="UP000236740"/>
    </source>
</evidence>
<reference evidence="2 3" key="1">
    <citation type="submission" date="2016-10" db="EMBL/GenBank/DDBJ databases">
        <authorList>
            <person name="de Groot N.N."/>
        </authorList>
    </citation>
    <scope>NUCLEOTIDE SEQUENCE [LARGE SCALE GENOMIC DNA]</scope>
    <source>
        <strain evidence="2 3">CGMCC 1.10331</strain>
    </source>
</reference>
<proteinExistence type="predicted"/>
<dbReference type="EMBL" id="FNVN01000002">
    <property type="protein sequence ID" value="SEG36109.1"/>
    <property type="molecule type" value="Genomic_DNA"/>
</dbReference>
<keyword evidence="1" id="KW-1133">Transmembrane helix</keyword>
<sequence length="43" mass="4946">MQCIWAETSPTSVIWVGAVAGAVLLHYRVGVFLRSRLRLRYLR</sequence>
<keyword evidence="1" id="KW-0812">Transmembrane</keyword>
<organism evidence="2 3">
    <name type="scientific">Halobellus limi</name>
    <dbReference type="NCBI Taxonomy" id="699433"/>
    <lineage>
        <taxon>Archaea</taxon>
        <taxon>Methanobacteriati</taxon>
        <taxon>Methanobacteriota</taxon>
        <taxon>Stenosarchaea group</taxon>
        <taxon>Halobacteria</taxon>
        <taxon>Halobacteriales</taxon>
        <taxon>Haloferacaceae</taxon>
        <taxon>Halobellus</taxon>
    </lineage>
</organism>
<keyword evidence="1" id="KW-0472">Membrane</keyword>
<evidence type="ECO:0000313" key="2">
    <source>
        <dbReference type="EMBL" id="SEG36109.1"/>
    </source>
</evidence>
<dbReference type="AlphaFoldDB" id="A0A1H5ZI32"/>
<gene>
    <name evidence="2" type="ORF">SAMN04488133_2013</name>
</gene>
<keyword evidence="3" id="KW-1185">Reference proteome</keyword>
<name>A0A1H5ZI32_9EURY</name>
<feature type="transmembrane region" description="Helical" evidence="1">
    <location>
        <begin position="12"/>
        <end position="33"/>
    </location>
</feature>
<protein>
    <submittedName>
        <fullName evidence="2">Uncharacterized protein</fullName>
    </submittedName>
</protein>
<evidence type="ECO:0000256" key="1">
    <source>
        <dbReference type="SAM" id="Phobius"/>
    </source>
</evidence>